<evidence type="ECO:0000256" key="17">
    <source>
        <dbReference type="ARBA" id="ARBA00047268"/>
    </source>
</evidence>
<evidence type="ECO:0000259" key="30">
    <source>
        <dbReference type="PROSITE" id="PS50015"/>
    </source>
</evidence>
<evidence type="ECO:0000256" key="4">
    <source>
        <dbReference type="ARBA" id="ARBA00008234"/>
    </source>
</evidence>
<feature type="disulfide bond" evidence="28">
    <location>
        <begin position="80"/>
        <end position="91"/>
    </location>
</feature>
<reference evidence="32 33" key="1">
    <citation type="submission" date="2025-04" db="UniProtKB">
        <authorList>
            <consortium name="RefSeq"/>
        </authorList>
    </citation>
    <scope>IDENTIFICATION</scope>
    <source>
        <strain evidence="32 33">J_2021</strain>
        <tissue evidence="32 33">Erythrocytes</tissue>
    </source>
</reference>
<dbReference type="Gene3D" id="3.60.21.10">
    <property type="match status" value="1"/>
</dbReference>
<comment type="cofactor">
    <cofactor evidence="27">
        <name>Zn(2+)</name>
        <dbReference type="ChEBI" id="CHEBI:29105"/>
    </cofactor>
    <text evidence="27">Binds 2 Zn(2+) ions per subunit.</text>
</comment>
<evidence type="ECO:0000256" key="27">
    <source>
        <dbReference type="PIRSR" id="PIRSR000948-1"/>
    </source>
</evidence>
<dbReference type="OrthoDB" id="282973at2759"/>
<dbReference type="PaxDb" id="8355-A0A1L8HJP5"/>
<feature type="binding site" evidence="27">
    <location>
        <position position="382"/>
    </location>
    <ligand>
        <name>Zn(2+)</name>
        <dbReference type="ChEBI" id="CHEBI:29105"/>
        <label>2</label>
    </ligand>
</feature>
<dbReference type="GO" id="GO:0005615">
    <property type="term" value="C:extracellular space"/>
    <property type="evidence" value="ECO:0000318"/>
    <property type="project" value="GO_Central"/>
</dbReference>
<organism evidence="31 33">
    <name type="scientific">Xenopus laevis</name>
    <name type="common">African clawed frog</name>
    <dbReference type="NCBI Taxonomy" id="8355"/>
    <lineage>
        <taxon>Eukaryota</taxon>
        <taxon>Metazoa</taxon>
        <taxon>Chordata</taxon>
        <taxon>Craniata</taxon>
        <taxon>Vertebrata</taxon>
        <taxon>Euteleostomi</taxon>
        <taxon>Amphibia</taxon>
        <taxon>Batrachia</taxon>
        <taxon>Anura</taxon>
        <taxon>Pipoidea</taxon>
        <taxon>Pipidae</taxon>
        <taxon>Xenopodinae</taxon>
        <taxon>Xenopus</taxon>
        <taxon>Xenopus</taxon>
    </lineage>
</organism>
<comment type="catalytic activity">
    <reaction evidence="19">
        <text>N-(octadecanoyl)-sphing-4-enine-1-phosphocholine + H2O = N-octadecanoylsphing-4-enine + phosphocholine + H(+)</text>
        <dbReference type="Rhea" id="RHEA:54284"/>
        <dbReference type="ChEBI" id="CHEBI:15377"/>
        <dbReference type="ChEBI" id="CHEBI:15378"/>
        <dbReference type="ChEBI" id="CHEBI:72961"/>
        <dbReference type="ChEBI" id="CHEBI:83358"/>
        <dbReference type="ChEBI" id="CHEBI:295975"/>
    </reaction>
    <physiologicalReaction direction="left-to-right" evidence="19">
        <dbReference type="Rhea" id="RHEA:54285"/>
    </physiologicalReaction>
</comment>
<evidence type="ECO:0000256" key="8">
    <source>
        <dbReference type="ARBA" id="ARBA00022723"/>
    </source>
</evidence>
<dbReference type="CDD" id="cd00842">
    <property type="entry name" value="MPP_ASMase"/>
    <property type="match status" value="1"/>
</dbReference>
<dbReference type="PANTHER" id="PTHR10340:SF34">
    <property type="entry name" value="SPHINGOMYELIN PHOSPHODIESTERASE"/>
    <property type="match status" value="1"/>
</dbReference>
<dbReference type="SUPFAM" id="SSF56300">
    <property type="entry name" value="Metallo-dependent phosphatases"/>
    <property type="match status" value="1"/>
</dbReference>
<keyword evidence="15" id="KW-0458">Lysosome</keyword>
<keyword evidence="13 28" id="KW-1015">Disulfide bond</keyword>
<keyword evidence="8 27" id="KW-0479">Metal-binding</keyword>
<evidence type="ECO:0000256" key="25">
    <source>
        <dbReference type="ARBA" id="ARBA00069549"/>
    </source>
</evidence>
<dbReference type="GO" id="GO:0005811">
    <property type="term" value="C:lipid droplet"/>
    <property type="evidence" value="ECO:0007669"/>
    <property type="project" value="UniProtKB-SubCell"/>
</dbReference>
<comment type="subunit">
    <text evidence="24">Monomer. Interacts with SORT1; the interaction is required for SMPD1 targeting to lysosomes.</text>
</comment>
<dbReference type="Pfam" id="PF19272">
    <property type="entry name" value="ASMase_C"/>
    <property type="match status" value="1"/>
</dbReference>
<keyword evidence="12" id="KW-0443">Lipid metabolism</keyword>
<comment type="catalytic activity">
    <reaction evidence="18">
        <text>a 1,2-diacyl-sn-glycero-3-phosphocholine + H2O = phosphocholine + a 1,2-diacyl-sn-glycerol + H(+)</text>
        <dbReference type="Rhea" id="RHEA:10604"/>
        <dbReference type="ChEBI" id="CHEBI:15377"/>
        <dbReference type="ChEBI" id="CHEBI:15378"/>
        <dbReference type="ChEBI" id="CHEBI:17815"/>
        <dbReference type="ChEBI" id="CHEBI:57643"/>
        <dbReference type="ChEBI" id="CHEBI:295975"/>
        <dbReference type="EC" id="3.1.4.3"/>
    </reaction>
    <physiologicalReaction direction="left-to-right" evidence="18">
        <dbReference type="Rhea" id="RHEA:10605"/>
    </physiologicalReaction>
</comment>
<protein>
    <recommendedName>
        <fullName evidence="25 26">Sphingomyelin phosphodiesterase</fullName>
        <ecNumber evidence="26">3.1.4.12</ecNumber>
    </recommendedName>
</protein>
<keyword evidence="10 26" id="KW-0378">Hydrolase</keyword>
<dbReference type="InterPro" id="IPR029052">
    <property type="entry name" value="Metallo-depent_PP-like"/>
</dbReference>
<dbReference type="OMA" id="VWSQTRK"/>
<evidence type="ECO:0000256" key="11">
    <source>
        <dbReference type="ARBA" id="ARBA00022833"/>
    </source>
</evidence>
<comment type="subcellular location">
    <subcellularLocation>
        <location evidence="3">Lipid droplet</location>
    </subcellularLocation>
    <subcellularLocation>
        <location evidence="2">Lysosome</location>
    </subcellularLocation>
    <subcellularLocation>
        <location evidence="1">Secreted</location>
        <location evidence="1">Extracellular space</location>
    </subcellularLocation>
</comment>
<evidence type="ECO:0000256" key="9">
    <source>
        <dbReference type="ARBA" id="ARBA00022729"/>
    </source>
</evidence>
<dbReference type="SMART" id="SM00741">
    <property type="entry name" value="SapB"/>
    <property type="match status" value="1"/>
</dbReference>
<dbReference type="AGR" id="Xenbase:XB-GENE-6487018"/>
<dbReference type="EC" id="3.1.4.12" evidence="26"/>
<feature type="signal peptide" evidence="29">
    <location>
        <begin position="1"/>
        <end position="22"/>
    </location>
</feature>
<evidence type="ECO:0000256" key="1">
    <source>
        <dbReference type="ARBA" id="ARBA00004239"/>
    </source>
</evidence>
<dbReference type="GO" id="GO:0016020">
    <property type="term" value="C:membrane"/>
    <property type="evidence" value="ECO:0007669"/>
    <property type="project" value="GOC"/>
</dbReference>
<keyword evidence="9 29" id="KW-0732">Signal</keyword>
<feature type="binding site" evidence="27">
    <location>
        <position position="416"/>
    </location>
    <ligand>
        <name>Zn(2+)</name>
        <dbReference type="ChEBI" id="CHEBI:29105"/>
        <label>1</label>
    </ligand>
</feature>
<dbReference type="PIRSF" id="PIRSF000948">
    <property type="entry name" value="Sphingomy_PDE"/>
    <property type="match status" value="1"/>
</dbReference>
<evidence type="ECO:0000256" key="3">
    <source>
        <dbReference type="ARBA" id="ARBA00004502"/>
    </source>
</evidence>
<accession>A0A1L8HJP5</accession>
<evidence type="ECO:0000256" key="26">
    <source>
        <dbReference type="PIRNR" id="PIRNR000948"/>
    </source>
</evidence>
<feature type="binding site" evidence="27">
    <location>
        <position position="166"/>
    </location>
    <ligand>
        <name>Zn(2+)</name>
        <dbReference type="ChEBI" id="CHEBI:29105"/>
        <label>1</label>
    </ligand>
</feature>
<dbReference type="RefSeq" id="XP_018103317.1">
    <property type="nucleotide sequence ID" value="XM_018247828.2"/>
</dbReference>
<dbReference type="Pfam" id="PF00149">
    <property type="entry name" value="Metallophos"/>
    <property type="match status" value="1"/>
</dbReference>
<dbReference type="GO" id="GO:0046872">
    <property type="term" value="F:metal ion binding"/>
    <property type="evidence" value="ECO:0007669"/>
    <property type="project" value="UniProtKB-KW"/>
</dbReference>
<evidence type="ECO:0000256" key="23">
    <source>
        <dbReference type="ARBA" id="ARBA00058748"/>
    </source>
</evidence>
<feature type="domain" description="Saposin B-type" evidence="30">
    <location>
        <begin position="45"/>
        <end position="129"/>
    </location>
</feature>
<feature type="binding site" evidence="27">
    <location>
        <position position="275"/>
    </location>
    <ligand>
        <name>Zn(2+)</name>
        <dbReference type="ChEBI" id="CHEBI:29105"/>
        <label>2</label>
    </ligand>
</feature>
<comment type="catalytic activity">
    <reaction evidence="17">
        <text>a sphingomyelin + H2O = phosphocholine + an N-acylsphing-4-enine + H(+)</text>
        <dbReference type="Rhea" id="RHEA:19253"/>
        <dbReference type="ChEBI" id="CHEBI:15377"/>
        <dbReference type="ChEBI" id="CHEBI:15378"/>
        <dbReference type="ChEBI" id="CHEBI:17636"/>
        <dbReference type="ChEBI" id="CHEBI:52639"/>
        <dbReference type="ChEBI" id="CHEBI:295975"/>
        <dbReference type="EC" id="3.1.4.12"/>
    </reaction>
    <physiologicalReaction direction="left-to-right" evidence="17">
        <dbReference type="Rhea" id="RHEA:19254"/>
    </physiologicalReaction>
</comment>
<feature type="disulfide bond" evidence="28">
    <location>
        <begin position="52"/>
        <end position="117"/>
    </location>
</feature>
<comment type="similarity">
    <text evidence="4 26">Belongs to the acid sphingomyelinase family.</text>
</comment>
<keyword evidence="5" id="KW-0964">Secreted</keyword>
<keyword evidence="7" id="KW-0551">Lipid droplet</keyword>
<evidence type="ECO:0000256" key="28">
    <source>
        <dbReference type="PIRSR" id="PIRSR000948-2"/>
    </source>
</evidence>
<dbReference type="PANTHER" id="PTHR10340">
    <property type="entry name" value="SPHINGOMYELIN PHOSPHODIESTERASE"/>
    <property type="match status" value="1"/>
</dbReference>
<dbReference type="InterPro" id="IPR041805">
    <property type="entry name" value="ASMase/PPN1_MPP"/>
</dbReference>
<feature type="disulfide bond" evidence="28">
    <location>
        <begin position="342"/>
        <end position="388"/>
    </location>
</feature>
<evidence type="ECO:0000256" key="20">
    <source>
        <dbReference type="ARBA" id="ARBA00052601"/>
    </source>
</evidence>
<dbReference type="STRING" id="8355.A0A1L8HJP5"/>
<dbReference type="RefSeq" id="XP_041438817.1">
    <property type="nucleotide sequence ID" value="XM_041582883.1"/>
</dbReference>
<dbReference type="GO" id="GO:0016798">
    <property type="term" value="F:hydrolase activity, acting on glycosyl bonds"/>
    <property type="evidence" value="ECO:0007669"/>
    <property type="project" value="UniProtKB-KW"/>
</dbReference>
<evidence type="ECO:0000256" key="24">
    <source>
        <dbReference type="ARBA" id="ARBA00062722"/>
    </source>
</evidence>
<dbReference type="GeneID" id="108708792"/>
<evidence type="ECO:0000313" key="32">
    <source>
        <dbReference type="RefSeq" id="XP_018103317.1"/>
    </source>
</evidence>
<evidence type="ECO:0000256" key="2">
    <source>
        <dbReference type="ARBA" id="ARBA00004371"/>
    </source>
</evidence>
<dbReference type="SUPFAM" id="SSF47862">
    <property type="entry name" value="Saposin"/>
    <property type="match status" value="1"/>
</dbReference>
<proteinExistence type="inferred from homology"/>
<feature type="disulfide bond" evidence="28">
    <location>
        <begin position="187"/>
        <end position="207"/>
    </location>
</feature>
<evidence type="ECO:0000256" key="21">
    <source>
        <dbReference type="ARBA" id="ARBA00053461"/>
    </source>
</evidence>
<evidence type="ECO:0000256" key="22">
    <source>
        <dbReference type="ARBA" id="ARBA00057858"/>
    </source>
</evidence>
<dbReference type="GO" id="GO:0061750">
    <property type="term" value="F:acid sphingomyelin phosphodiesterase activity"/>
    <property type="evidence" value="ECO:0000318"/>
    <property type="project" value="GO_Central"/>
</dbReference>
<dbReference type="Xenbase" id="XB-GENE-6487018">
    <property type="gene designation" value="smpd1.L"/>
</dbReference>
<dbReference type="InterPro" id="IPR011160">
    <property type="entry name" value="Sphingomy_PDE"/>
</dbReference>
<name>A0A1L8HJP5_XENLA</name>
<dbReference type="GO" id="GO:0034480">
    <property type="term" value="F:phosphatidylcholine phospholipase C activity"/>
    <property type="evidence" value="ECO:0007669"/>
    <property type="project" value="UniProtKB-EC"/>
</dbReference>
<feature type="binding site" evidence="27">
    <location>
        <position position="168"/>
    </location>
    <ligand>
        <name>Zn(2+)</name>
        <dbReference type="ChEBI" id="CHEBI:29105"/>
        <label>1</label>
    </ligand>
</feature>
<feature type="binding site" evidence="27">
    <location>
        <position position="414"/>
    </location>
    <ligand>
        <name>Zn(2+)</name>
        <dbReference type="ChEBI" id="CHEBI:29105"/>
        <label>2</label>
    </ligand>
</feature>
<sequence>MYDMRGLLVPVLILSSLGSTFPITDKGPPTLPSHVQHVGAQYGWHNLSCPICKILFSVLDISLEVESNQEAVAELAERVCRELRLAEPSVCQQTVQIFKKDMITAWVMSMLRPSEICGLLVGAECGTWDIGSDWNITFPPKPKPPVVPPVPPAPGSPVSRVLFLTDLHWDRDYLPGGSLNCQEPLCCRNPPTDNRTGAGYWGTYSKCDLPLHTIQSLLRHVSAQGPYQAVYWTGDIPAHNVWQQTRANQLDALKTVTGLIQKYLGTMPIYPAVGNHESTPVNSFPPPYVQGNLSSHWLYHSMAQEWHQWLPESALKTLRTAGFYTVQTGPRLRLVSLNMNFCAVENFWLLINYTDPAGQLQWLVQVLQEAEEKGEKVHIIGHIPPGSCMKSWSWNYYRIVNRYEGTIAGQFFGHTHVDEFEMFYDEETLTRPVSVAFISPSVTTFINLNPGYRVYQIDGEYPGSSHMVLDHETYILNLTEANAQPTLEPRWPLLYSARKTYGMKSAFPADWDLLIHTFLQDDKLFQTFWYLHHKGHVDEVCRENCKTTLLCALRTGRSSDPELCKDLLLPGKPVWQRKKFC</sequence>
<evidence type="ECO:0000256" key="15">
    <source>
        <dbReference type="ARBA" id="ARBA00023228"/>
    </source>
</evidence>
<comment type="function">
    <text evidence="22">This form is generated following cleavage by CASP7 in the extracellular milieu in response to bacterial infection. It shows increased ability to convert sphingomyelin to ceramide and promotes plasma membrane repair. Plasma membrane repair by ceramide counteracts the action of gasdermin-D (GSDMD) perforin (PRF1) pores that are formed in response to bacterial infection.</text>
</comment>
<keyword evidence="6" id="KW-0597">Phosphoprotein</keyword>
<evidence type="ECO:0000256" key="10">
    <source>
        <dbReference type="ARBA" id="ARBA00022801"/>
    </source>
</evidence>
<dbReference type="InterPro" id="IPR008139">
    <property type="entry name" value="SaposinB_dom"/>
</dbReference>
<keyword evidence="16 26" id="KW-0326">Glycosidase</keyword>
<evidence type="ECO:0000256" key="18">
    <source>
        <dbReference type="ARBA" id="ARBA00048421"/>
    </source>
</evidence>
<feature type="disulfide bond" evidence="28">
    <location>
        <begin position="49"/>
        <end position="125"/>
    </location>
</feature>
<evidence type="ECO:0000256" key="5">
    <source>
        <dbReference type="ARBA" id="ARBA00022525"/>
    </source>
</evidence>
<evidence type="ECO:0000313" key="33">
    <source>
        <dbReference type="RefSeq" id="XP_041438817.1"/>
    </source>
</evidence>
<comment type="function">
    <text evidence="21">Converts sphingomyelin to ceramide. Exists as two enzymatic forms that arise from alternative trafficking of a single protein precursor, one that is targeted to the endolysosomal compartment, whereas the other is released extracellularly. However, in response to various forms of stress, lysosomal exocytosis may represent a major source of the secretory form.</text>
</comment>
<keyword evidence="11 27" id="KW-0862">Zinc</keyword>
<feature type="binding site" evidence="27">
    <location>
        <position position="235"/>
    </location>
    <ligand>
        <name>Zn(2+)</name>
        <dbReference type="ChEBI" id="CHEBI:29105"/>
        <label>1</label>
    </ligand>
</feature>
<evidence type="ECO:0000256" key="12">
    <source>
        <dbReference type="ARBA" id="ARBA00023098"/>
    </source>
</evidence>
<dbReference type="GO" id="GO:0005764">
    <property type="term" value="C:lysosome"/>
    <property type="evidence" value="ECO:0000318"/>
    <property type="project" value="GO_Central"/>
</dbReference>
<dbReference type="CTD" id="108708792"/>
<dbReference type="GO" id="GO:0006685">
    <property type="term" value="P:sphingomyelin catabolic process"/>
    <property type="evidence" value="ECO:0000318"/>
    <property type="project" value="GO_Central"/>
</dbReference>
<evidence type="ECO:0000313" key="34">
    <source>
        <dbReference type="Xenbase" id="XB-GENE-6487018"/>
    </source>
</evidence>
<evidence type="ECO:0000313" key="31">
    <source>
        <dbReference type="Proteomes" id="UP000186698"/>
    </source>
</evidence>
<dbReference type="KEGG" id="xla:108708792"/>
<comment type="catalytic activity">
    <reaction evidence="20">
        <text>1,2-dihexadecanoyl-sn-glycero-3-phosphocholine + H2O = 1,2-dihexadecanoyl-sn-glycerol + phosphocholine + H(+)</text>
        <dbReference type="Rhea" id="RHEA:45304"/>
        <dbReference type="ChEBI" id="CHEBI:15377"/>
        <dbReference type="ChEBI" id="CHEBI:15378"/>
        <dbReference type="ChEBI" id="CHEBI:72999"/>
        <dbReference type="ChEBI" id="CHEBI:82929"/>
        <dbReference type="ChEBI" id="CHEBI:295975"/>
    </reaction>
    <physiologicalReaction direction="left-to-right" evidence="20">
        <dbReference type="Rhea" id="RHEA:45305"/>
    </physiologicalReaction>
</comment>
<gene>
    <name evidence="32 33 34" type="primary">smpd1.L</name>
</gene>
<dbReference type="GO" id="GO:0046513">
    <property type="term" value="P:ceramide biosynthetic process"/>
    <property type="evidence" value="ECO:0000318"/>
    <property type="project" value="GO_Central"/>
</dbReference>
<feature type="disulfide bond" evidence="28">
    <location>
        <begin position="181"/>
        <end position="186"/>
    </location>
</feature>
<dbReference type="AlphaFoldDB" id="A0A1L8HJP5"/>
<evidence type="ECO:0000256" key="29">
    <source>
        <dbReference type="SAM" id="SignalP"/>
    </source>
</evidence>
<dbReference type="InterPro" id="IPR011001">
    <property type="entry name" value="Saposin-like"/>
</dbReference>
<feature type="binding site" evidence="27">
    <location>
        <position position="235"/>
    </location>
    <ligand>
        <name>Zn(2+)</name>
        <dbReference type="ChEBI" id="CHEBI:29105"/>
        <label>2</label>
    </ligand>
</feature>
<dbReference type="PROSITE" id="PS50015">
    <property type="entry name" value="SAP_B"/>
    <property type="match status" value="1"/>
</dbReference>
<dbReference type="Bgee" id="108708792">
    <property type="expression patterns" value="Expressed in liver and 19 other cell types or tissues"/>
</dbReference>
<evidence type="ECO:0000256" key="14">
    <source>
        <dbReference type="ARBA" id="ARBA00023180"/>
    </source>
</evidence>
<dbReference type="Proteomes" id="UP000186698">
    <property type="component" value="Chromosome 2L"/>
</dbReference>
<keyword evidence="14" id="KW-0325">Glycoprotein</keyword>
<keyword evidence="31" id="KW-1185">Reference proteome</keyword>
<dbReference type="InterPro" id="IPR045473">
    <property type="entry name" value="ASM_C"/>
</dbReference>
<evidence type="ECO:0000256" key="7">
    <source>
        <dbReference type="ARBA" id="ARBA00022677"/>
    </source>
</evidence>
<evidence type="ECO:0000256" key="13">
    <source>
        <dbReference type="ARBA" id="ARBA00023157"/>
    </source>
</evidence>
<dbReference type="InterPro" id="IPR004843">
    <property type="entry name" value="Calcineurin-like_PHP"/>
</dbReference>
<evidence type="ECO:0000256" key="16">
    <source>
        <dbReference type="ARBA" id="ARBA00023295"/>
    </source>
</evidence>
<feature type="disulfide bond" evidence="28">
    <location>
        <begin position="541"/>
        <end position="545"/>
    </location>
</feature>
<dbReference type="FunFam" id="3.60.21.10:FF:000045">
    <property type="entry name" value="Sphingomyelin phosphodiesterase"/>
    <property type="match status" value="1"/>
</dbReference>
<dbReference type="Gene3D" id="1.10.225.10">
    <property type="entry name" value="Saposin-like"/>
    <property type="match status" value="1"/>
</dbReference>
<comment type="function">
    <text evidence="23">In the lysosomes, converts sphingomyelin to ceramide. Plays an important role in the export of cholesterol from the intraendolysosomal membranes. Also has phospholipase C activities toward 1,2-diacylglycerolphosphocholine and 1,2-diacylglycerolphosphoglycerol. Modulates stress-induced apoptosis through the production of ceramide.</text>
</comment>
<evidence type="ECO:0000256" key="6">
    <source>
        <dbReference type="ARBA" id="ARBA00022553"/>
    </source>
</evidence>
<evidence type="ECO:0000256" key="19">
    <source>
        <dbReference type="ARBA" id="ARBA00051187"/>
    </source>
</evidence>
<feature type="chain" id="PRO_5044562472" description="Sphingomyelin phosphodiesterase" evidence="29">
    <location>
        <begin position="23"/>
        <end position="581"/>
    </location>
</feature>